<keyword evidence="7" id="KW-1185">Reference proteome</keyword>
<dbReference type="AlphaFoldDB" id="A0AA35WNN1"/>
<evidence type="ECO:0000256" key="3">
    <source>
        <dbReference type="ARBA" id="ARBA00022989"/>
    </source>
</evidence>
<feature type="transmembrane region" description="Helical" evidence="5">
    <location>
        <begin position="92"/>
        <end position="109"/>
    </location>
</feature>
<comment type="caution">
    <text evidence="6">The sequence shown here is derived from an EMBL/GenBank/DDBJ whole genome shotgun (WGS) entry which is preliminary data.</text>
</comment>
<dbReference type="PANTHER" id="PTHR23291:SF50">
    <property type="entry name" value="PROTEIN LIFEGUARD 4"/>
    <property type="match status" value="1"/>
</dbReference>
<dbReference type="InterPro" id="IPR006214">
    <property type="entry name" value="Bax_inhibitor_1-related"/>
</dbReference>
<dbReference type="Pfam" id="PF01027">
    <property type="entry name" value="Bax1-I"/>
    <property type="match status" value="1"/>
</dbReference>
<organism evidence="6 7">
    <name type="scientific">Geodia barretti</name>
    <name type="common">Barrett's horny sponge</name>
    <dbReference type="NCBI Taxonomy" id="519541"/>
    <lineage>
        <taxon>Eukaryota</taxon>
        <taxon>Metazoa</taxon>
        <taxon>Porifera</taxon>
        <taxon>Demospongiae</taxon>
        <taxon>Heteroscleromorpha</taxon>
        <taxon>Tetractinellida</taxon>
        <taxon>Astrophorina</taxon>
        <taxon>Geodiidae</taxon>
        <taxon>Geodia</taxon>
    </lineage>
</organism>
<reference evidence="6" key="1">
    <citation type="submission" date="2023-03" db="EMBL/GenBank/DDBJ databases">
        <authorList>
            <person name="Steffen K."/>
            <person name="Cardenas P."/>
        </authorList>
    </citation>
    <scope>NUCLEOTIDE SEQUENCE</scope>
</reference>
<evidence type="ECO:0000313" key="6">
    <source>
        <dbReference type="EMBL" id="CAI8021070.1"/>
    </source>
</evidence>
<comment type="similarity">
    <text evidence="5">Belongs to the BI1 family.</text>
</comment>
<evidence type="ECO:0000256" key="2">
    <source>
        <dbReference type="ARBA" id="ARBA00022692"/>
    </source>
</evidence>
<dbReference type="GO" id="GO:0005886">
    <property type="term" value="C:plasma membrane"/>
    <property type="evidence" value="ECO:0007669"/>
    <property type="project" value="TreeGrafter"/>
</dbReference>
<dbReference type="PANTHER" id="PTHR23291">
    <property type="entry name" value="BAX INHIBITOR-RELATED"/>
    <property type="match status" value="1"/>
</dbReference>
<evidence type="ECO:0000256" key="1">
    <source>
        <dbReference type="ARBA" id="ARBA00004141"/>
    </source>
</evidence>
<feature type="transmembrane region" description="Helical" evidence="5">
    <location>
        <begin position="130"/>
        <end position="156"/>
    </location>
</feature>
<gene>
    <name evidence="6" type="ORF">GBAR_LOCUS12539</name>
</gene>
<protein>
    <submittedName>
        <fullName evidence="6">Inner membrane protein YbhL</fullName>
    </submittedName>
</protein>
<dbReference type="Proteomes" id="UP001174909">
    <property type="component" value="Unassembled WGS sequence"/>
</dbReference>
<feature type="transmembrane region" description="Helical" evidence="5">
    <location>
        <begin position="12"/>
        <end position="30"/>
    </location>
</feature>
<evidence type="ECO:0000256" key="4">
    <source>
        <dbReference type="ARBA" id="ARBA00023136"/>
    </source>
</evidence>
<comment type="subcellular location">
    <subcellularLocation>
        <location evidence="1">Membrane</location>
        <topology evidence="1">Multi-pass membrane protein</topology>
    </subcellularLocation>
</comment>
<sequence>MASRVPPAVAGGAYLVFTAITGVMISYIFWAYTGNTIVLAFALTTGVFGVMSAIGYTTKRDLSGLGTMLMIGLFGVIIAGVVNWFIGSSMLSWIITLVALPIFLGLTVYQTKQVKELAMEAAMRGDERAASQVAIMGAVGLYVTFLNIFLILLRILDIFNGD</sequence>
<feature type="transmembrane region" description="Helical" evidence="5">
    <location>
        <begin position="36"/>
        <end position="56"/>
    </location>
</feature>
<evidence type="ECO:0000256" key="5">
    <source>
        <dbReference type="RuleBase" id="RU004379"/>
    </source>
</evidence>
<evidence type="ECO:0000313" key="7">
    <source>
        <dbReference type="Proteomes" id="UP001174909"/>
    </source>
</evidence>
<feature type="transmembrane region" description="Helical" evidence="5">
    <location>
        <begin position="68"/>
        <end position="86"/>
    </location>
</feature>
<keyword evidence="4 5" id="KW-0472">Membrane</keyword>
<name>A0AA35WNN1_GEOBA</name>
<dbReference type="EMBL" id="CASHTH010001863">
    <property type="protein sequence ID" value="CAI8021070.1"/>
    <property type="molecule type" value="Genomic_DNA"/>
</dbReference>
<dbReference type="CDD" id="cd10432">
    <property type="entry name" value="BI-1-like_bacterial"/>
    <property type="match status" value="1"/>
</dbReference>
<keyword evidence="2 5" id="KW-0812">Transmembrane</keyword>
<accession>A0AA35WNN1</accession>
<keyword evidence="3 5" id="KW-1133">Transmembrane helix</keyword>
<proteinExistence type="inferred from homology"/>